<dbReference type="PANTHER" id="PTHR33371">
    <property type="entry name" value="INTERMEMBRANE PHOSPHOLIPID TRANSPORT SYSTEM BINDING PROTEIN MLAD-RELATED"/>
    <property type="match status" value="1"/>
</dbReference>
<feature type="domain" description="Mce/MlaD" evidence="2">
    <location>
        <begin position="60"/>
        <end position="128"/>
    </location>
</feature>
<evidence type="ECO:0000313" key="3">
    <source>
        <dbReference type="EMBL" id="XAY04058.1"/>
    </source>
</evidence>
<gene>
    <name evidence="3" type="ORF">DSM112329_00884</name>
</gene>
<keyword evidence="1" id="KW-0472">Membrane</keyword>
<dbReference type="AlphaFoldDB" id="A0AAU7ARR2"/>
<keyword evidence="1" id="KW-0812">Transmembrane</keyword>
<reference evidence="3" key="1">
    <citation type="submission" date="2022-12" db="EMBL/GenBank/DDBJ databases">
        <title>Paraconexibacter alkalitolerans sp. nov. and Baekduia alba sp. nov., isolated from soil and emended description of the genera Paraconexibacter (Chun et al., 2020) and Baekduia (An et al., 2020).</title>
        <authorList>
            <person name="Vieira S."/>
            <person name="Huber K.J."/>
            <person name="Geppert A."/>
            <person name="Wolf J."/>
            <person name="Neumann-Schaal M."/>
            <person name="Muesken M."/>
            <person name="Overmann J."/>
        </authorList>
    </citation>
    <scope>NUCLEOTIDE SEQUENCE</scope>
    <source>
        <strain evidence="3">AEG42_29</strain>
    </source>
</reference>
<dbReference type="InterPro" id="IPR052336">
    <property type="entry name" value="MlaD_Phospholipid_Transporter"/>
</dbReference>
<name>A0AAU7ARR2_9ACTN</name>
<protein>
    <recommendedName>
        <fullName evidence="2">Mce/MlaD domain-containing protein</fullName>
    </recommendedName>
</protein>
<evidence type="ECO:0000256" key="1">
    <source>
        <dbReference type="SAM" id="Phobius"/>
    </source>
</evidence>
<sequence length="463" mass="49583">MALGHTGDDVRDDEREERLGAGDRARRGGLWIVGRPWILIGLALFIALGVWAKGTRTQPHSVKVVFDEAVSVYSGLDVRVNGLDAGKVKSQKNENGKAIVEIGIKDDKVWPLHQGTKAQLRFGSTIGNGTRQIELLLGPESAPEIKDGGVIPNADSIEATEFDDIFDTFDKKTQAALQGALKGTGDTFGPRASELKAAVQETPDGLESLANLTGDLSADQPALRAFVANTFRVTDTLAKRRGQISDLINVASQTFRTFANNTEGIKNSLDRFPPAVREARTTLARLDTTVDHLDGLVTDLRPGARELGSLSKDLRPALASLRKTVPVAVSTFRTARATAPRITTLLDDAQPFSDKAAPVFTRLAPMFSCLRPYAPEIAALAQTWSSWTGLYDNIGHTGRLLVDAGASSITSLPTNSKDFVAATGQGYALIRPPGFSGGKSWFQPECGITADGLDPSKDPEANP</sequence>
<dbReference type="EMBL" id="CP114014">
    <property type="protein sequence ID" value="XAY04058.1"/>
    <property type="molecule type" value="Genomic_DNA"/>
</dbReference>
<proteinExistence type="predicted"/>
<dbReference type="Pfam" id="PF02470">
    <property type="entry name" value="MlaD"/>
    <property type="match status" value="1"/>
</dbReference>
<dbReference type="InterPro" id="IPR003399">
    <property type="entry name" value="Mce/MlaD"/>
</dbReference>
<feature type="transmembrane region" description="Helical" evidence="1">
    <location>
        <begin position="28"/>
        <end position="52"/>
    </location>
</feature>
<dbReference type="KEGG" id="parq:DSM112329_00884"/>
<dbReference type="PANTHER" id="PTHR33371:SF4">
    <property type="entry name" value="INTERMEMBRANE PHOSPHOLIPID TRANSPORT SYSTEM BINDING PROTEIN MLAD"/>
    <property type="match status" value="1"/>
</dbReference>
<dbReference type="RefSeq" id="WP_354700603.1">
    <property type="nucleotide sequence ID" value="NZ_CP114014.1"/>
</dbReference>
<organism evidence="3">
    <name type="scientific">Paraconexibacter sp. AEG42_29</name>
    <dbReference type="NCBI Taxonomy" id="2997339"/>
    <lineage>
        <taxon>Bacteria</taxon>
        <taxon>Bacillati</taxon>
        <taxon>Actinomycetota</taxon>
        <taxon>Thermoleophilia</taxon>
        <taxon>Solirubrobacterales</taxon>
        <taxon>Paraconexibacteraceae</taxon>
        <taxon>Paraconexibacter</taxon>
    </lineage>
</organism>
<keyword evidence="1" id="KW-1133">Transmembrane helix</keyword>
<accession>A0AAU7ARR2</accession>
<evidence type="ECO:0000259" key="2">
    <source>
        <dbReference type="Pfam" id="PF02470"/>
    </source>
</evidence>